<proteinExistence type="predicted"/>
<dbReference type="OrthoDB" id="2988146at2"/>
<keyword evidence="1" id="KW-0175">Coiled coil</keyword>
<sequence>MNKYNLKFKSISKIVVSPRSLKILYKGVDFREDDLVKPYSNLEKEESNKITVIYPFYNYKDKLDEMIEKPEYYLPGSSIKGSIFPKEEDIRCDDIKLGKEDIVLDLLYKVIDYDEEKCQKSEKDLKIPKYKNFFENLGVEMINFGKEFETDIISVKKKNILEMLKKANEKTIDKLNRFTNKIEKVIFCLKKIKEKEAINELNKLEKILNEIKKIIKKYSKEKDKMITFIGGFKGKVGTIYQMKEDTKTGLYFDSKTYLPYGLVEIKIS</sequence>
<name>A0A510JCB3_9FUSO</name>
<evidence type="ECO:0000256" key="1">
    <source>
        <dbReference type="SAM" id="Coils"/>
    </source>
</evidence>
<dbReference type="KEGG" id="lgo:JCM16774_1886"/>
<dbReference type="RefSeq" id="WP_026738114.1">
    <property type="nucleotide sequence ID" value="NZ_AP019822.1"/>
</dbReference>
<evidence type="ECO:0000313" key="2">
    <source>
        <dbReference type="EMBL" id="BBM36940.1"/>
    </source>
</evidence>
<accession>A0A510JCB3</accession>
<dbReference type="Proteomes" id="UP000321606">
    <property type="component" value="Chromosome"/>
</dbReference>
<reference evidence="2 3" key="1">
    <citation type="submission" date="2019-07" db="EMBL/GenBank/DDBJ databases">
        <title>Complete Genome Sequence of Leptotrichia goodfellowii Strain JCM 16774.</title>
        <authorList>
            <person name="Watanabe S."/>
            <person name="Cui L."/>
        </authorList>
    </citation>
    <scope>NUCLEOTIDE SEQUENCE [LARGE SCALE GENOMIC DNA]</scope>
    <source>
        <strain evidence="2 3">JCM16774</strain>
    </source>
</reference>
<dbReference type="EMBL" id="AP019822">
    <property type="protein sequence ID" value="BBM36940.1"/>
    <property type="molecule type" value="Genomic_DNA"/>
</dbReference>
<organism evidence="2 3">
    <name type="scientific">Pseudoleptotrichia goodfellowii</name>
    <dbReference type="NCBI Taxonomy" id="157692"/>
    <lineage>
        <taxon>Bacteria</taxon>
        <taxon>Fusobacteriati</taxon>
        <taxon>Fusobacteriota</taxon>
        <taxon>Fusobacteriia</taxon>
        <taxon>Fusobacteriales</taxon>
        <taxon>Leptotrichiaceae</taxon>
        <taxon>Pseudoleptotrichia</taxon>
    </lineage>
</organism>
<dbReference type="STRING" id="714315.GCA_000516535_01892"/>
<dbReference type="AlphaFoldDB" id="A0A510JCB3"/>
<protein>
    <submittedName>
        <fullName evidence="2">Uncharacterized protein</fullName>
    </submittedName>
</protein>
<gene>
    <name evidence="2" type="ORF">JCM16774_1886</name>
</gene>
<evidence type="ECO:0000313" key="3">
    <source>
        <dbReference type="Proteomes" id="UP000321606"/>
    </source>
</evidence>
<feature type="coiled-coil region" evidence="1">
    <location>
        <begin position="161"/>
        <end position="224"/>
    </location>
</feature>